<accession>A0ACC3C6R5</accession>
<keyword evidence="2" id="KW-1185">Reference proteome</keyword>
<proteinExistence type="predicted"/>
<organism evidence="1 2">
    <name type="scientific">Pyropia yezoensis</name>
    <name type="common">Susabi-nori</name>
    <name type="synonym">Porphyra yezoensis</name>
    <dbReference type="NCBI Taxonomy" id="2788"/>
    <lineage>
        <taxon>Eukaryota</taxon>
        <taxon>Rhodophyta</taxon>
        <taxon>Bangiophyceae</taxon>
        <taxon>Bangiales</taxon>
        <taxon>Bangiaceae</taxon>
        <taxon>Pyropia</taxon>
    </lineage>
</organism>
<evidence type="ECO:0000313" key="2">
    <source>
        <dbReference type="Proteomes" id="UP000798662"/>
    </source>
</evidence>
<comment type="caution">
    <text evidence="1">The sequence shown here is derived from an EMBL/GenBank/DDBJ whole genome shotgun (WGS) entry which is preliminary data.</text>
</comment>
<reference evidence="1" key="1">
    <citation type="submission" date="2019-11" db="EMBL/GenBank/DDBJ databases">
        <title>Nori genome reveals adaptations in red seaweeds to the harsh intertidal environment.</title>
        <authorList>
            <person name="Wang D."/>
            <person name="Mao Y."/>
        </authorList>
    </citation>
    <scope>NUCLEOTIDE SEQUENCE</scope>
    <source>
        <tissue evidence="1">Gametophyte</tissue>
    </source>
</reference>
<gene>
    <name evidence="1" type="ORF">I4F81_008028</name>
</gene>
<dbReference type="EMBL" id="CM020619">
    <property type="protein sequence ID" value="KAK1865497.1"/>
    <property type="molecule type" value="Genomic_DNA"/>
</dbReference>
<sequence>MARSSAAAGRPADDDPRRPDAAVPFVLQPVPLEQADTSSELYVLLCFFSGLLCFTFHMDHYALLMLLFFFAHIAAFRPSTGDATQTAAVTMYVGMVLYRQFIDPSILSMVPGGGTRAA</sequence>
<evidence type="ECO:0000313" key="1">
    <source>
        <dbReference type="EMBL" id="KAK1865497.1"/>
    </source>
</evidence>
<dbReference type="Proteomes" id="UP000798662">
    <property type="component" value="Chromosome 2"/>
</dbReference>
<protein>
    <submittedName>
        <fullName evidence="1">Uncharacterized protein</fullName>
    </submittedName>
</protein>
<name>A0ACC3C6R5_PYRYE</name>